<keyword evidence="3" id="KW-1185">Reference proteome</keyword>
<feature type="region of interest" description="Disordered" evidence="1">
    <location>
        <begin position="196"/>
        <end position="221"/>
    </location>
</feature>
<protein>
    <submittedName>
        <fullName evidence="2">Uncharacterized protein</fullName>
    </submittedName>
</protein>
<evidence type="ECO:0000256" key="1">
    <source>
        <dbReference type="SAM" id="MobiDB-lite"/>
    </source>
</evidence>
<sequence>MSAYPSYSWLPASNPSGGAKLFYLITFASSFSLGDLLRERCAAHLHRLLGRSQFWHFTPKVRFFVQREAFLKRNPTLEKFSDAISGKPQMSPRTQVSGRLFPTSGVADEFPSVLLLLLPLLRGFPPPPSRTLNRPPPPSSSSGGSSLGDDFDKVVDGPPSLVTPNGSSDASEIPITASTSSSATLCHRLVTRVGDEVQSPVMTSEELPLSTTGGGDSVGGVESDPGEMEFLLVNDGSSAQMVSVQVSSASFLSELPAELSSSVPSTSFPFSDLTHWSEDAAAAWHLVQEKLLPLLMNQLLASERVALKFYLFMACALLGKEIVVFCRRVWRLVDPAVSNGSSFLSSLSAAVSSPEPLVFSDRVSLRCLNLEPLDMSDVTICLPGPIVDPSPALDSDLLSSASPSDRRRYAITYSRRRGRAPPLFLVRRSRRLMYSGASSDGCLKRALARKASKNGDSVPPPPARSMMDSLDGRPLLGSHFSSAVSSLSSLSLDDQVRNLGFSISGPATLVAKALHDLNVDANSSA</sequence>
<name>A0AAQ3Q7N7_9LILI</name>
<dbReference type="EMBL" id="CP136891">
    <property type="protein sequence ID" value="WOK98859.1"/>
    <property type="molecule type" value="Genomic_DNA"/>
</dbReference>
<reference evidence="2 3" key="1">
    <citation type="submission" date="2023-10" db="EMBL/GenBank/DDBJ databases">
        <title>Chromosome-scale genome assembly provides insights into flower coloration mechanisms of Canna indica.</title>
        <authorList>
            <person name="Li C."/>
        </authorList>
    </citation>
    <scope>NUCLEOTIDE SEQUENCE [LARGE SCALE GENOMIC DNA]</scope>
    <source>
        <tissue evidence="2">Flower</tissue>
    </source>
</reference>
<feature type="compositionally biased region" description="Pro residues" evidence="1">
    <location>
        <begin position="127"/>
        <end position="139"/>
    </location>
</feature>
<organism evidence="2 3">
    <name type="scientific">Canna indica</name>
    <name type="common">Indian-shot</name>
    <dbReference type="NCBI Taxonomy" id="4628"/>
    <lineage>
        <taxon>Eukaryota</taxon>
        <taxon>Viridiplantae</taxon>
        <taxon>Streptophyta</taxon>
        <taxon>Embryophyta</taxon>
        <taxon>Tracheophyta</taxon>
        <taxon>Spermatophyta</taxon>
        <taxon>Magnoliopsida</taxon>
        <taxon>Liliopsida</taxon>
        <taxon>Zingiberales</taxon>
        <taxon>Cannaceae</taxon>
        <taxon>Canna</taxon>
    </lineage>
</organism>
<feature type="region of interest" description="Disordered" evidence="1">
    <location>
        <begin position="450"/>
        <end position="471"/>
    </location>
</feature>
<proteinExistence type="predicted"/>
<gene>
    <name evidence="2" type="ORF">Cni_G07571</name>
</gene>
<feature type="region of interest" description="Disordered" evidence="1">
    <location>
        <begin position="127"/>
        <end position="174"/>
    </location>
</feature>
<evidence type="ECO:0000313" key="3">
    <source>
        <dbReference type="Proteomes" id="UP001327560"/>
    </source>
</evidence>
<dbReference type="Proteomes" id="UP001327560">
    <property type="component" value="Chromosome 2"/>
</dbReference>
<evidence type="ECO:0000313" key="2">
    <source>
        <dbReference type="EMBL" id="WOK98859.1"/>
    </source>
</evidence>
<accession>A0AAQ3Q7N7</accession>
<dbReference type="AlphaFoldDB" id="A0AAQ3Q7N7"/>